<comment type="caution">
    <text evidence="3">The sequence shown here is derived from an EMBL/GenBank/DDBJ whole genome shotgun (WGS) entry which is preliminary data.</text>
</comment>
<feature type="region of interest" description="Disordered" evidence="1">
    <location>
        <begin position="42"/>
        <end position="123"/>
    </location>
</feature>
<keyword evidence="4" id="KW-1185">Reference proteome</keyword>
<gene>
    <name evidence="3" type="ORF">PCOR1329_LOCUS73598</name>
</gene>
<keyword evidence="2" id="KW-0732">Signal</keyword>
<evidence type="ECO:0000256" key="1">
    <source>
        <dbReference type="SAM" id="MobiDB-lite"/>
    </source>
</evidence>
<accession>A0ABN9X5C8</accession>
<organism evidence="3 4">
    <name type="scientific">Prorocentrum cordatum</name>
    <dbReference type="NCBI Taxonomy" id="2364126"/>
    <lineage>
        <taxon>Eukaryota</taxon>
        <taxon>Sar</taxon>
        <taxon>Alveolata</taxon>
        <taxon>Dinophyceae</taxon>
        <taxon>Prorocentrales</taxon>
        <taxon>Prorocentraceae</taxon>
        <taxon>Prorocentrum</taxon>
    </lineage>
</organism>
<feature type="signal peptide" evidence="2">
    <location>
        <begin position="1"/>
        <end position="24"/>
    </location>
</feature>
<name>A0ABN9X5C8_9DINO</name>
<feature type="compositionally biased region" description="Pro residues" evidence="1">
    <location>
        <begin position="89"/>
        <end position="99"/>
    </location>
</feature>
<sequence>MILTSLFLLLLELTIAPCCGGALATRIPHRLCVRLARRGGEKDLEAAPRGPGEAVAAEEASACGSLSGQPAGGRRSAGTPRGGETRPARSPPGGWPPRPWSRGGAAACGPVFFSRPSGVQRPG</sequence>
<proteinExistence type="predicted"/>
<dbReference type="EMBL" id="CAUYUJ010019921">
    <property type="protein sequence ID" value="CAK0894581.1"/>
    <property type="molecule type" value="Genomic_DNA"/>
</dbReference>
<dbReference type="Proteomes" id="UP001189429">
    <property type="component" value="Unassembled WGS sequence"/>
</dbReference>
<protein>
    <submittedName>
        <fullName evidence="3">Uncharacterized protein</fullName>
    </submittedName>
</protein>
<feature type="chain" id="PRO_5046256590" evidence="2">
    <location>
        <begin position="25"/>
        <end position="123"/>
    </location>
</feature>
<evidence type="ECO:0000313" key="3">
    <source>
        <dbReference type="EMBL" id="CAK0894581.1"/>
    </source>
</evidence>
<feature type="non-terminal residue" evidence="3">
    <location>
        <position position="123"/>
    </location>
</feature>
<evidence type="ECO:0000256" key="2">
    <source>
        <dbReference type="SAM" id="SignalP"/>
    </source>
</evidence>
<reference evidence="3" key="1">
    <citation type="submission" date="2023-10" db="EMBL/GenBank/DDBJ databases">
        <authorList>
            <person name="Chen Y."/>
            <person name="Shah S."/>
            <person name="Dougan E. K."/>
            <person name="Thang M."/>
            <person name="Chan C."/>
        </authorList>
    </citation>
    <scope>NUCLEOTIDE SEQUENCE [LARGE SCALE GENOMIC DNA]</scope>
</reference>
<evidence type="ECO:0000313" key="4">
    <source>
        <dbReference type="Proteomes" id="UP001189429"/>
    </source>
</evidence>